<dbReference type="GO" id="GO:0016758">
    <property type="term" value="F:hexosyltransferase activity"/>
    <property type="evidence" value="ECO:0007669"/>
    <property type="project" value="UniProtKB-ARBA"/>
</dbReference>
<dbReference type="SUPFAM" id="SSF53448">
    <property type="entry name" value="Nucleotide-diphospho-sugar transferases"/>
    <property type="match status" value="1"/>
</dbReference>
<accession>A0A6C0DFL1</accession>
<dbReference type="EMBL" id="MN739589">
    <property type="protein sequence ID" value="QHT14749.1"/>
    <property type="molecule type" value="Genomic_DNA"/>
</dbReference>
<sequence length="222" mass="25696">MVLTIGVAICCYKGHLPHLKRLFDSIERQTRKPDQVVISCSSTVLEDVVYRRSMYSFPFTFVIHKEKKNAAQNRNTAAEFLNTDIVSFFDADDIMHPQRLSIIADCFEKQDTHIVLHNIELGTSLDFTMYQNVYLYLNQLDRCEWGSTILRYPAVETPIANGHVSVRRVVLSHTRFEESEEFQGREDTKFSTDVIRRHPFQTAYCQNILSRYDPSGTGGFRT</sequence>
<dbReference type="InterPro" id="IPR029044">
    <property type="entry name" value="Nucleotide-diphossugar_trans"/>
</dbReference>
<evidence type="ECO:0000313" key="2">
    <source>
        <dbReference type="EMBL" id="QHT14749.1"/>
    </source>
</evidence>
<protein>
    <recommendedName>
        <fullName evidence="1">Glycosyltransferase 2-like domain-containing protein</fullName>
    </recommendedName>
</protein>
<feature type="domain" description="Glycosyltransferase 2-like" evidence="1">
    <location>
        <begin position="7"/>
        <end position="128"/>
    </location>
</feature>
<proteinExistence type="predicted"/>
<dbReference type="Pfam" id="PF00535">
    <property type="entry name" value="Glycos_transf_2"/>
    <property type="match status" value="1"/>
</dbReference>
<dbReference type="Gene3D" id="3.90.550.10">
    <property type="entry name" value="Spore Coat Polysaccharide Biosynthesis Protein SpsA, Chain A"/>
    <property type="match status" value="1"/>
</dbReference>
<dbReference type="CDD" id="cd00761">
    <property type="entry name" value="Glyco_tranf_GTA_type"/>
    <property type="match status" value="1"/>
</dbReference>
<reference evidence="2" key="1">
    <citation type="journal article" date="2020" name="Nature">
        <title>Giant virus diversity and host interactions through global metagenomics.</title>
        <authorList>
            <person name="Schulz F."/>
            <person name="Roux S."/>
            <person name="Paez-Espino D."/>
            <person name="Jungbluth S."/>
            <person name="Walsh D.A."/>
            <person name="Denef V.J."/>
            <person name="McMahon K.D."/>
            <person name="Konstantinidis K.T."/>
            <person name="Eloe-Fadrosh E.A."/>
            <person name="Kyrpides N.C."/>
            <person name="Woyke T."/>
        </authorList>
    </citation>
    <scope>NUCLEOTIDE SEQUENCE</scope>
    <source>
        <strain evidence="2">GVMAG-M-3300023174-141</strain>
    </source>
</reference>
<organism evidence="2">
    <name type="scientific">viral metagenome</name>
    <dbReference type="NCBI Taxonomy" id="1070528"/>
    <lineage>
        <taxon>unclassified sequences</taxon>
        <taxon>metagenomes</taxon>
        <taxon>organismal metagenomes</taxon>
    </lineage>
</organism>
<evidence type="ECO:0000259" key="1">
    <source>
        <dbReference type="Pfam" id="PF00535"/>
    </source>
</evidence>
<dbReference type="PANTHER" id="PTHR22916">
    <property type="entry name" value="GLYCOSYLTRANSFERASE"/>
    <property type="match status" value="1"/>
</dbReference>
<dbReference type="InterPro" id="IPR001173">
    <property type="entry name" value="Glyco_trans_2-like"/>
</dbReference>
<dbReference type="PANTHER" id="PTHR22916:SF3">
    <property type="entry name" value="UDP-GLCNAC:BETAGAL BETA-1,3-N-ACETYLGLUCOSAMINYLTRANSFERASE-LIKE PROTEIN 1"/>
    <property type="match status" value="1"/>
</dbReference>
<name>A0A6C0DFL1_9ZZZZ</name>
<dbReference type="AlphaFoldDB" id="A0A6C0DFL1"/>